<dbReference type="SUPFAM" id="SSF51971">
    <property type="entry name" value="Nucleotide-binding domain"/>
    <property type="match status" value="1"/>
</dbReference>
<feature type="domain" description="FAD/NAD(P)-binding" evidence="4">
    <location>
        <begin position="125"/>
        <end position="406"/>
    </location>
</feature>
<keyword evidence="3" id="KW-0411">Iron-sulfur</keyword>
<reference evidence="6 7" key="1">
    <citation type="submission" date="2016-10" db="EMBL/GenBank/DDBJ databases">
        <authorList>
            <person name="de Groot N.N."/>
        </authorList>
    </citation>
    <scope>NUCLEOTIDE SEQUENCE [LARGE SCALE GENOMIC DNA]</scope>
    <source>
        <strain evidence="6 7">DSM 18346</strain>
    </source>
</reference>
<dbReference type="InterPro" id="IPR036188">
    <property type="entry name" value="FAD/NAD-bd_sf"/>
</dbReference>
<dbReference type="PANTHER" id="PTHR42783">
    <property type="entry name" value="GLUTAMATE SYNTHASE [NADPH] SMALL CHAIN"/>
    <property type="match status" value="1"/>
</dbReference>
<sequence>MVSTVMNNVVFSEVIIKNAEKIVNDCMGLEDAYCQSRCPMGTEAKKYVNLIAEKKYDEAIKVIREKLFLPNTLGRICAHPCEKDCRRGVEFNQPIAIAALKRFAAEKADDEAIWDITTEKATGKKIAIIGAGPAGAQAAIDLRKKGHTVTIFDKLNVVGGMMRVGIPEYRLPRHIIDYEYSYLNKLGVEFKLGVEVGKDISFKGLTESFDAVLLAHGAHKGNIIPMPGHKAEGVYPATEYLKEISLTRQFPRGGKRVMVIGGGDVAMDCARSSWRIGADVVYQCSLEDLENLPASQEEIHEALEEGVIFNAGWGPTEIFEKEGKVTGIKLEKVKSIFDEEGRFNPQYEGKSKIIEVDTIIMATGQVVEDITEGVLPQTRGGRYEVDKDTLATNMENVFVAGDAAGGFIVVEAMALGRKAAISIDRYLKKQDLKADRSFKFEWFYETKLDIPLPEGTEDRQRLYTNMRQAEERKKDFDQSDLGFTEEQAIEEASRCLACECKLCMKECVMMNDFGSCPKDIVEGLTKEGRMEALLAYSCNACDNCTIVCPHELPMKDIFIGSRKDFVKANKGESPMKGHRAIKVHQLLGFSKIFTTKVRGGKK</sequence>
<dbReference type="InterPro" id="IPR028261">
    <property type="entry name" value="DPD_II"/>
</dbReference>
<dbReference type="Proteomes" id="UP000198718">
    <property type="component" value="Unassembled WGS sequence"/>
</dbReference>
<keyword evidence="7" id="KW-1185">Reference proteome</keyword>
<evidence type="ECO:0000256" key="1">
    <source>
        <dbReference type="ARBA" id="ARBA00022723"/>
    </source>
</evidence>
<dbReference type="PROSITE" id="PS00198">
    <property type="entry name" value="4FE4S_FER_1"/>
    <property type="match status" value="1"/>
</dbReference>
<protein>
    <submittedName>
        <fullName evidence="6">NADPH-dependent glutamate synthase beta chain</fullName>
    </submittedName>
</protein>
<feature type="domain" description="Dihydroprymidine dehydrogenase" evidence="5">
    <location>
        <begin position="472"/>
        <end position="551"/>
    </location>
</feature>
<dbReference type="Gene3D" id="3.40.50.720">
    <property type="entry name" value="NAD(P)-binding Rossmann-like Domain"/>
    <property type="match status" value="1"/>
</dbReference>
<evidence type="ECO:0000256" key="2">
    <source>
        <dbReference type="ARBA" id="ARBA00023004"/>
    </source>
</evidence>
<dbReference type="GO" id="GO:0046872">
    <property type="term" value="F:metal ion binding"/>
    <property type="evidence" value="ECO:0007669"/>
    <property type="project" value="UniProtKB-KW"/>
</dbReference>
<gene>
    <name evidence="6" type="ORF">SAMN05660472_01979</name>
</gene>
<evidence type="ECO:0000259" key="5">
    <source>
        <dbReference type="Pfam" id="PF14691"/>
    </source>
</evidence>
<dbReference type="PANTHER" id="PTHR42783:SF3">
    <property type="entry name" value="GLUTAMATE SYNTHASE [NADPH] SMALL CHAIN-RELATED"/>
    <property type="match status" value="1"/>
</dbReference>
<dbReference type="Pfam" id="PF14691">
    <property type="entry name" value="Fer4_20"/>
    <property type="match status" value="2"/>
</dbReference>
<evidence type="ECO:0000313" key="6">
    <source>
        <dbReference type="EMBL" id="SDK75748.1"/>
    </source>
</evidence>
<dbReference type="PRINTS" id="PR00419">
    <property type="entry name" value="ADXRDTASE"/>
</dbReference>
<organism evidence="6 7">
    <name type="scientific">Natronincola ferrireducens</name>
    <dbReference type="NCBI Taxonomy" id="393762"/>
    <lineage>
        <taxon>Bacteria</taxon>
        <taxon>Bacillati</taxon>
        <taxon>Bacillota</taxon>
        <taxon>Clostridia</taxon>
        <taxon>Peptostreptococcales</taxon>
        <taxon>Natronincolaceae</taxon>
        <taxon>Natronincola</taxon>
    </lineage>
</organism>
<dbReference type="InterPro" id="IPR023753">
    <property type="entry name" value="FAD/NAD-binding_dom"/>
</dbReference>
<dbReference type="Gene3D" id="3.50.50.60">
    <property type="entry name" value="FAD/NAD(P)-binding domain"/>
    <property type="match status" value="1"/>
</dbReference>
<feature type="domain" description="Dihydroprymidine dehydrogenase" evidence="5">
    <location>
        <begin position="19"/>
        <end position="110"/>
    </location>
</feature>
<evidence type="ECO:0000313" key="7">
    <source>
        <dbReference type="Proteomes" id="UP000198718"/>
    </source>
</evidence>
<evidence type="ECO:0000259" key="4">
    <source>
        <dbReference type="Pfam" id="PF07992"/>
    </source>
</evidence>
<keyword evidence="2" id="KW-0408">Iron</keyword>
<proteinExistence type="predicted"/>
<dbReference type="STRING" id="393762.SAMN05660472_01979"/>
<dbReference type="InterPro" id="IPR017900">
    <property type="entry name" value="4Fe4S_Fe_S_CS"/>
</dbReference>
<keyword evidence="1" id="KW-0479">Metal-binding</keyword>
<dbReference type="Gene3D" id="1.10.1060.10">
    <property type="entry name" value="Alpha-helical ferredoxin"/>
    <property type="match status" value="2"/>
</dbReference>
<dbReference type="GO" id="GO:0051536">
    <property type="term" value="F:iron-sulfur cluster binding"/>
    <property type="evidence" value="ECO:0007669"/>
    <property type="project" value="UniProtKB-KW"/>
</dbReference>
<dbReference type="Pfam" id="PF07992">
    <property type="entry name" value="Pyr_redox_2"/>
    <property type="match status" value="1"/>
</dbReference>
<name>A0A1G9EI27_9FIRM</name>
<dbReference type="GO" id="GO:0016491">
    <property type="term" value="F:oxidoreductase activity"/>
    <property type="evidence" value="ECO:0007669"/>
    <property type="project" value="InterPro"/>
</dbReference>
<dbReference type="AlphaFoldDB" id="A0A1G9EI27"/>
<dbReference type="SUPFAM" id="SSF46548">
    <property type="entry name" value="alpha-helical ferredoxin"/>
    <property type="match status" value="2"/>
</dbReference>
<evidence type="ECO:0000256" key="3">
    <source>
        <dbReference type="ARBA" id="ARBA00023014"/>
    </source>
</evidence>
<accession>A0A1G9EI27</accession>
<dbReference type="InterPro" id="IPR009051">
    <property type="entry name" value="Helical_ferredxn"/>
</dbReference>
<dbReference type="EMBL" id="FNFP01000003">
    <property type="protein sequence ID" value="SDK75748.1"/>
    <property type="molecule type" value="Genomic_DNA"/>
</dbReference>